<protein>
    <submittedName>
        <fullName evidence="1">Cof-type HAD-IIB family hydrolase</fullName>
    </submittedName>
</protein>
<dbReference type="InterPro" id="IPR006379">
    <property type="entry name" value="HAD-SF_hydro_IIB"/>
</dbReference>
<dbReference type="GO" id="GO:0005829">
    <property type="term" value="C:cytosol"/>
    <property type="evidence" value="ECO:0007669"/>
    <property type="project" value="TreeGrafter"/>
</dbReference>
<dbReference type="PANTHER" id="PTHR10000:SF8">
    <property type="entry name" value="HAD SUPERFAMILY HYDROLASE-LIKE, TYPE 3"/>
    <property type="match status" value="1"/>
</dbReference>
<dbReference type="KEGG" id="rub:GBA63_04075"/>
<dbReference type="Gene3D" id="3.40.50.1000">
    <property type="entry name" value="HAD superfamily/HAD-like"/>
    <property type="match status" value="1"/>
</dbReference>
<dbReference type="SFLD" id="SFLDG01140">
    <property type="entry name" value="C2.B:_Phosphomannomutase_and_P"/>
    <property type="match status" value="1"/>
</dbReference>
<keyword evidence="2" id="KW-1185">Reference proteome</keyword>
<dbReference type="Gene3D" id="3.30.1240.10">
    <property type="match status" value="1"/>
</dbReference>
<name>A0A6G8Q650_9ACTN</name>
<evidence type="ECO:0000313" key="2">
    <source>
        <dbReference type="Proteomes" id="UP000501452"/>
    </source>
</evidence>
<reference evidence="1 2" key="1">
    <citation type="submission" date="2019-10" db="EMBL/GenBank/DDBJ databases">
        <title>Rubrobacter sp nov SCSIO 52090 isolated from a deep-sea sediment in the South China Sea.</title>
        <authorList>
            <person name="Chen R.W."/>
        </authorList>
    </citation>
    <scope>NUCLEOTIDE SEQUENCE [LARGE SCALE GENOMIC DNA]</scope>
    <source>
        <strain evidence="1 2">SCSIO 52909</strain>
    </source>
</reference>
<dbReference type="Proteomes" id="UP000501452">
    <property type="component" value="Chromosome"/>
</dbReference>
<dbReference type="GO" id="GO:0000287">
    <property type="term" value="F:magnesium ion binding"/>
    <property type="evidence" value="ECO:0007669"/>
    <property type="project" value="TreeGrafter"/>
</dbReference>
<dbReference type="EMBL" id="CP045119">
    <property type="protein sequence ID" value="QIN81909.1"/>
    <property type="molecule type" value="Genomic_DNA"/>
</dbReference>
<dbReference type="PANTHER" id="PTHR10000">
    <property type="entry name" value="PHOSPHOSERINE PHOSPHATASE"/>
    <property type="match status" value="1"/>
</dbReference>
<dbReference type="InterPro" id="IPR023214">
    <property type="entry name" value="HAD_sf"/>
</dbReference>
<gene>
    <name evidence="1" type="ORF">GBA63_04075</name>
</gene>
<sequence>MSRPCASSAFALARTENAVSVPRRPIRPASFTRPSLFRTGPPALHHGSDAVSSGRSWWPGKRPGVTVFEGRSLVAERNDGLRFDLAAFDLDGTLLRRDLEITDRAVAALNGLRERGVRLVIATGRRYESAVEHARRLGFGGEDPVVCYGGSMVRRMGGETLLHRTLPKPLGLEALEWAAERGLHARVLVDGRVITSRDSPAAVRFMRRFEEPGGVVVDSPSEWLANGGEEPTKLVIVDHPDDVEGWLKEAQDAFRGRLFVTRSLPHYVEVGGIEGTKSRALGFLCERWGIDRERVLAFGDADNDVDMLRFAGCGVAVGPMTDGVREAADEVVPNVDEDGVARFVERLLRSA</sequence>
<dbReference type="InterPro" id="IPR036412">
    <property type="entry name" value="HAD-like_sf"/>
</dbReference>
<dbReference type="SFLD" id="SFLDS00003">
    <property type="entry name" value="Haloacid_Dehalogenase"/>
    <property type="match status" value="1"/>
</dbReference>
<dbReference type="SUPFAM" id="SSF56784">
    <property type="entry name" value="HAD-like"/>
    <property type="match status" value="1"/>
</dbReference>
<dbReference type="NCBIfam" id="TIGR01484">
    <property type="entry name" value="HAD-SF-IIB"/>
    <property type="match status" value="1"/>
</dbReference>
<dbReference type="AlphaFoldDB" id="A0A6G8Q650"/>
<dbReference type="Pfam" id="PF08282">
    <property type="entry name" value="Hydrolase_3"/>
    <property type="match status" value="1"/>
</dbReference>
<evidence type="ECO:0000313" key="1">
    <source>
        <dbReference type="EMBL" id="QIN81909.1"/>
    </source>
</evidence>
<dbReference type="CDD" id="cd07516">
    <property type="entry name" value="HAD_Pase"/>
    <property type="match status" value="1"/>
</dbReference>
<dbReference type="NCBIfam" id="TIGR00099">
    <property type="entry name" value="Cof-subfamily"/>
    <property type="match status" value="1"/>
</dbReference>
<keyword evidence="1" id="KW-0378">Hydrolase</keyword>
<proteinExistence type="predicted"/>
<organism evidence="1 2">
    <name type="scientific">Rubrobacter tropicus</name>
    <dbReference type="NCBI Taxonomy" id="2653851"/>
    <lineage>
        <taxon>Bacteria</taxon>
        <taxon>Bacillati</taxon>
        <taxon>Actinomycetota</taxon>
        <taxon>Rubrobacteria</taxon>
        <taxon>Rubrobacterales</taxon>
        <taxon>Rubrobacteraceae</taxon>
        <taxon>Rubrobacter</taxon>
    </lineage>
</organism>
<dbReference type="GO" id="GO:0016791">
    <property type="term" value="F:phosphatase activity"/>
    <property type="evidence" value="ECO:0007669"/>
    <property type="project" value="TreeGrafter"/>
</dbReference>
<dbReference type="InterPro" id="IPR000150">
    <property type="entry name" value="Cof"/>
</dbReference>
<accession>A0A6G8Q650</accession>